<dbReference type="InterPro" id="IPR009003">
    <property type="entry name" value="Peptidase_S1_PA"/>
</dbReference>
<gene>
    <name evidence="1" type="ORF">LNINA_LOCUS13416</name>
</gene>
<name>A0AAV1K040_9NEOP</name>
<proteinExistence type="predicted"/>
<dbReference type="Proteomes" id="UP001497472">
    <property type="component" value="Unassembled WGS sequence"/>
</dbReference>
<evidence type="ECO:0000313" key="1">
    <source>
        <dbReference type="EMBL" id="CAK1554503.1"/>
    </source>
</evidence>
<dbReference type="Gene3D" id="2.40.10.10">
    <property type="entry name" value="Trypsin-like serine proteases"/>
    <property type="match status" value="1"/>
</dbReference>
<reference evidence="1 2" key="1">
    <citation type="submission" date="2023-11" db="EMBL/GenBank/DDBJ databases">
        <authorList>
            <person name="Okamura Y."/>
        </authorList>
    </citation>
    <scope>NUCLEOTIDE SEQUENCE [LARGE SCALE GENOMIC DNA]</scope>
</reference>
<protein>
    <submittedName>
        <fullName evidence="1">Uncharacterized protein</fullName>
    </submittedName>
</protein>
<dbReference type="InterPro" id="IPR043504">
    <property type="entry name" value="Peptidase_S1_PA_chymotrypsin"/>
</dbReference>
<organism evidence="1 2">
    <name type="scientific">Leptosia nina</name>
    <dbReference type="NCBI Taxonomy" id="320188"/>
    <lineage>
        <taxon>Eukaryota</taxon>
        <taxon>Metazoa</taxon>
        <taxon>Ecdysozoa</taxon>
        <taxon>Arthropoda</taxon>
        <taxon>Hexapoda</taxon>
        <taxon>Insecta</taxon>
        <taxon>Pterygota</taxon>
        <taxon>Neoptera</taxon>
        <taxon>Endopterygota</taxon>
        <taxon>Lepidoptera</taxon>
        <taxon>Glossata</taxon>
        <taxon>Ditrysia</taxon>
        <taxon>Papilionoidea</taxon>
        <taxon>Pieridae</taxon>
        <taxon>Pierinae</taxon>
        <taxon>Leptosia</taxon>
    </lineage>
</organism>
<keyword evidence="2" id="KW-1185">Reference proteome</keyword>
<dbReference type="EMBL" id="CAVLEF010000278">
    <property type="protein sequence ID" value="CAK1554503.1"/>
    <property type="molecule type" value="Genomic_DNA"/>
</dbReference>
<dbReference type="AlphaFoldDB" id="A0AAV1K040"/>
<accession>A0AAV1K040</accession>
<sequence length="276" mass="32746">MKPLSTAVMLNKRILITAANYLEPYMNRQMDLRIWALGRAGLHTTPYRYRVWRIWRLFPKSNNPEHLHGPRGEHCPRHDVSLIISRDPIYIYYVYPYSWQYPHRAWLIDPHTPIVGTETEDQDNLLFVGSGFEYLEHVRENYKIYFALPKVEHIVDCSKYLPKHWGKFICFRNVHHYSGVQNGGGLFLGKHVIGIGSFEIRVNEDRILVFTDLRYYTNIIRKYASIHPGQYYEYAHSEWFAYQSYFILGWDRQNSLKRLPIHYADGKNVGNVYTLG</sequence>
<comment type="caution">
    <text evidence="1">The sequence shown here is derived from an EMBL/GenBank/DDBJ whole genome shotgun (WGS) entry which is preliminary data.</text>
</comment>
<dbReference type="SUPFAM" id="SSF50494">
    <property type="entry name" value="Trypsin-like serine proteases"/>
    <property type="match status" value="1"/>
</dbReference>
<evidence type="ECO:0000313" key="2">
    <source>
        <dbReference type="Proteomes" id="UP001497472"/>
    </source>
</evidence>